<evidence type="ECO:0000313" key="2">
    <source>
        <dbReference type="EMBL" id="CAK9000679.1"/>
    </source>
</evidence>
<accession>A0ABP0IH09</accession>
<name>A0ABP0IH09_9DINO</name>
<evidence type="ECO:0000313" key="3">
    <source>
        <dbReference type="Proteomes" id="UP001642464"/>
    </source>
</evidence>
<dbReference type="EMBL" id="CAXAMM010003614">
    <property type="protein sequence ID" value="CAK9000640.1"/>
    <property type="molecule type" value="Genomic_DNA"/>
</dbReference>
<protein>
    <recommendedName>
        <fullName evidence="4">FACT complex subunit</fullName>
    </recommendedName>
</protein>
<evidence type="ECO:0008006" key="4">
    <source>
        <dbReference type="Google" id="ProtNLM"/>
    </source>
</evidence>
<dbReference type="EMBL" id="CAXAMM010003625">
    <property type="protein sequence ID" value="CAK9000679.1"/>
    <property type="molecule type" value="Genomic_DNA"/>
</dbReference>
<proteinExistence type="predicted"/>
<evidence type="ECO:0000313" key="1">
    <source>
        <dbReference type="EMBL" id="CAK9000640.1"/>
    </source>
</evidence>
<gene>
    <name evidence="1" type="ORF">SCF082_LOCUS6586</name>
    <name evidence="2" type="ORF">SCF082_LOCUS6605</name>
</gene>
<dbReference type="Proteomes" id="UP001642464">
    <property type="component" value="Unassembled WGS sequence"/>
</dbReference>
<sequence>MSVTDYVNDKVTDVNAKKKLRTAAQKKNYCEKATRLWFEWQFFGGDLDELGVEGVVILPNSKVKNVRLGSHVAQSRVKRVEHVDSADAGATHEKNKAAQVVHTNTKDCNFVQKDFRLRLQVSEVSIQEFHFIQFHSPTGPLNFLRLRLRLPTTTTIWNLGKFKHQSPASLNQHQFCAQGGRGQSFGQCGGGRGRGS</sequence>
<organism evidence="1 3">
    <name type="scientific">Durusdinium trenchii</name>
    <dbReference type="NCBI Taxonomy" id="1381693"/>
    <lineage>
        <taxon>Eukaryota</taxon>
        <taxon>Sar</taxon>
        <taxon>Alveolata</taxon>
        <taxon>Dinophyceae</taxon>
        <taxon>Suessiales</taxon>
        <taxon>Symbiodiniaceae</taxon>
        <taxon>Durusdinium</taxon>
    </lineage>
</organism>
<comment type="caution">
    <text evidence="1">The sequence shown here is derived from an EMBL/GenBank/DDBJ whole genome shotgun (WGS) entry which is preliminary data.</text>
</comment>
<reference evidence="1 3" key="1">
    <citation type="submission" date="2024-02" db="EMBL/GenBank/DDBJ databases">
        <authorList>
            <person name="Chen Y."/>
            <person name="Shah S."/>
            <person name="Dougan E. K."/>
            <person name="Thang M."/>
            <person name="Chan C."/>
        </authorList>
    </citation>
    <scope>NUCLEOTIDE SEQUENCE [LARGE SCALE GENOMIC DNA]</scope>
</reference>
<keyword evidence="3" id="KW-1185">Reference proteome</keyword>